<evidence type="ECO:0000256" key="3">
    <source>
        <dbReference type="ARBA" id="ARBA00022723"/>
    </source>
</evidence>
<dbReference type="SUPFAM" id="SSF102114">
    <property type="entry name" value="Radical SAM enzymes"/>
    <property type="match status" value="1"/>
</dbReference>
<dbReference type="PANTHER" id="PTHR43273">
    <property type="entry name" value="ANAEROBIC SULFATASE-MATURATING ENZYME HOMOLOG ASLB-RELATED"/>
    <property type="match status" value="1"/>
</dbReference>
<dbReference type="Pfam" id="PF04055">
    <property type="entry name" value="Radical_SAM"/>
    <property type="match status" value="1"/>
</dbReference>
<dbReference type="InterPro" id="IPR034491">
    <property type="entry name" value="Anaerob_Ser_sulfatase-maturase"/>
</dbReference>
<proteinExistence type="inferred from homology"/>
<reference evidence="8 9" key="1">
    <citation type="submission" date="2020-08" db="EMBL/GenBank/DDBJ databases">
        <title>Genomic Encyclopedia of Type Strains, Phase IV (KMG-IV): sequencing the most valuable type-strain genomes for metagenomic binning, comparative biology and taxonomic classification.</title>
        <authorList>
            <person name="Goeker M."/>
        </authorList>
    </citation>
    <scope>NUCLEOTIDE SEQUENCE [LARGE SCALE GENOMIC DNA]</scope>
    <source>
        <strain evidence="8 9">DSM 24696</strain>
    </source>
</reference>
<keyword evidence="5" id="KW-0411">Iron-sulfur</keyword>
<dbReference type="SFLD" id="SFLDG01067">
    <property type="entry name" value="SPASM/twitch_domain_containing"/>
    <property type="match status" value="1"/>
</dbReference>
<dbReference type="Pfam" id="PF13186">
    <property type="entry name" value="SPASM"/>
    <property type="match status" value="1"/>
</dbReference>
<dbReference type="RefSeq" id="WP_184664261.1">
    <property type="nucleotide sequence ID" value="NZ_JACHHB010000008.1"/>
</dbReference>
<dbReference type="EMBL" id="JACHHB010000008">
    <property type="protein sequence ID" value="MBB5173822.1"/>
    <property type="molecule type" value="Genomic_DNA"/>
</dbReference>
<dbReference type="PANTHER" id="PTHR43273:SF3">
    <property type="entry name" value="ANAEROBIC SULFATASE-MATURATING ENZYME HOMOLOG ASLB-RELATED"/>
    <property type="match status" value="1"/>
</dbReference>
<dbReference type="NCBIfam" id="TIGR03942">
    <property type="entry name" value="sulfatase_rSAM"/>
    <property type="match status" value="1"/>
</dbReference>
<accession>A0A840QQU9</accession>
<dbReference type="Gene3D" id="3.20.20.70">
    <property type="entry name" value="Aldolase class I"/>
    <property type="match status" value="1"/>
</dbReference>
<dbReference type="NCBIfam" id="TIGR04085">
    <property type="entry name" value="rSAM_more_4Fe4S"/>
    <property type="match status" value="1"/>
</dbReference>
<gene>
    <name evidence="8" type="ORF">HNQ41_002012</name>
</gene>
<dbReference type="SFLD" id="SFLDS00029">
    <property type="entry name" value="Radical_SAM"/>
    <property type="match status" value="1"/>
</dbReference>
<evidence type="ECO:0000256" key="6">
    <source>
        <dbReference type="ARBA" id="ARBA00023601"/>
    </source>
</evidence>
<comment type="caution">
    <text evidence="8">The sequence shown here is derived from an EMBL/GenBank/DDBJ whole genome shotgun (WGS) entry which is preliminary data.</text>
</comment>
<dbReference type="InterPro" id="IPR013785">
    <property type="entry name" value="Aldolase_TIM"/>
</dbReference>
<evidence type="ECO:0000256" key="5">
    <source>
        <dbReference type="ARBA" id="ARBA00023014"/>
    </source>
</evidence>
<evidence type="ECO:0000313" key="9">
    <source>
        <dbReference type="Proteomes" id="UP000551878"/>
    </source>
</evidence>
<evidence type="ECO:0000259" key="7">
    <source>
        <dbReference type="PROSITE" id="PS51918"/>
    </source>
</evidence>
<comment type="cofactor">
    <cofactor evidence="1">
        <name>[4Fe-4S] cluster</name>
        <dbReference type="ChEBI" id="CHEBI:49883"/>
    </cofactor>
</comment>
<evidence type="ECO:0000256" key="1">
    <source>
        <dbReference type="ARBA" id="ARBA00001966"/>
    </source>
</evidence>
<keyword evidence="2" id="KW-0949">S-adenosyl-L-methionine</keyword>
<dbReference type="Proteomes" id="UP000551878">
    <property type="component" value="Unassembled WGS sequence"/>
</dbReference>
<feature type="domain" description="Radical SAM core" evidence="7">
    <location>
        <begin position="4"/>
        <end position="229"/>
    </location>
</feature>
<keyword evidence="3" id="KW-0479">Metal-binding</keyword>
<protein>
    <recommendedName>
        <fullName evidence="7">Radical SAM core domain-containing protein</fullName>
    </recommendedName>
</protein>
<dbReference type="InterPro" id="IPR023885">
    <property type="entry name" value="4Fe4S-binding_SPASM_dom"/>
</dbReference>
<dbReference type="SFLD" id="SFLDF00285">
    <property type="entry name" value="anaerobic_Ser-type_sulfatase-m"/>
    <property type="match status" value="1"/>
</dbReference>
<evidence type="ECO:0000256" key="4">
    <source>
        <dbReference type="ARBA" id="ARBA00023004"/>
    </source>
</evidence>
<keyword evidence="4" id="KW-0408">Iron</keyword>
<sequence length="374" mass="42180">MGNPDIVSVMWKTVSESCNLACDYCYYSDCAGNASAVDRIDDQLLETFIEKYMAMTRGAAVFSWQGGEPLLAGRDFFEKVVHLQAKYAPKNTVISNAIQTNGTLIDDEWAKFFKKYNFLVGVSIDGPKDIHDKRRPTGSGAGSFDRTMAGVDALRRYGVPFNILTVIHEDNVGRAADLLEFYKQERFAHIQFLPCMDFKSQSPGEPGQYLVTPDEYGAFLCEAFDTWYNDGQPLVDIRFFDNILRAYLGMEMESCVQREACPKVLILEQNGDAFPCDFYISDEYKLGNVGVDSLEAILNHPRYDEFLKMKPDLPEACRSCEYLALCNGGCPRNRVGGTERSAMAVDDRDYFCTSFKQLFKHADSRLTKLAALLR</sequence>
<dbReference type="SFLD" id="SFLDG01386">
    <property type="entry name" value="main_SPASM_domain-containing"/>
    <property type="match status" value="1"/>
</dbReference>
<dbReference type="GO" id="GO:0046872">
    <property type="term" value="F:metal ion binding"/>
    <property type="evidence" value="ECO:0007669"/>
    <property type="project" value="UniProtKB-KW"/>
</dbReference>
<dbReference type="CDD" id="cd01335">
    <property type="entry name" value="Radical_SAM"/>
    <property type="match status" value="1"/>
</dbReference>
<dbReference type="PROSITE" id="PS51918">
    <property type="entry name" value="RADICAL_SAM"/>
    <property type="match status" value="1"/>
</dbReference>
<dbReference type="InterPro" id="IPR023867">
    <property type="entry name" value="Sulphatase_maturase_rSAM"/>
</dbReference>
<keyword evidence="9" id="KW-1185">Reference proteome</keyword>
<dbReference type="InterPro" id="IPR058240">
    <property type="entry name" value="rSAM_sf"/>
</dbReference>
<organism evidence="8 9">
    <name type="scientific">Texcoconibacillus texcoconensis</name>
    <dbReference type="NCBI Taxonomy" id="1095777"/>
    <lineage>
        <taxon>Bacteria</taxon>
        <taxon>Bacillati</taxon>
        <taxon>Bacillota</taxon>
        <taxon>Bacilli</taxon>
        <taxon>Bacillales</taxon>
        <taxon>Bacillaceae</taxon>
        <taxon>Texcoconibacillus</taxon>
    </lineage>
</organism>
<dbReference type="GO" id="GO:0016491">
    <property type="term" value="F:oxidoreductase activity"/>
    <property type="evidence" value="ECO:0007669"/>
    <property type="project" value="InterPro"/>
</dbReference>
<evidence type="ECO:0000313" key="8">
    <source>
        <dbReference type="EMBL" id="MBB5173822.1"/>
    </source>
</evidence>
<dbReference type="GO" id="GO:0051536">
    <property type="term" value="F:iron-sulfur cluster binding"/>
    <property type="evidence" value="ECO:0007669"/>
    <property type="project" value="UniProtKB-KW"/>
</dbReference>
<dbReference type="AlphaFoldDB" id="A0A840QQU9"/>
<comment type="similarity">
    <text evidence="6">Belongs to the radical SAM superfamily. Anaerobic sulfatase-maturating enzyme family.</text>
</comment>
<name>A0A840QQU9_9BACI</name>
<evidence type="ECO:0000256" key="2">
    <source>
        <dbReference type="ARBA" id="ARBA00022691"/>
    </source>
</evidence>
<dbReference type="InterPro" id="IPR007197">
    <property type="entry name" value="rSAM"/>
</dbReference>
<dbReference type="SFLD" id="SFLDG01072">
    <property type="entry name" value="dehydrogenase_like"/>
    <property type="match status" value="1"/>
</dbReference>
<dbReference type="SFLD" id="SFLDG01384">
    <property type="entry name" value="thioether_bond_formation_requi"/>
    <property type="match status" value="1"/>
</dbReference>